<dbReference type="InterPro" id="IPR013397">
    <property type="entry name" value="CRISPR-assoc_prot_Csy1"/>
</dbReference>
<comment type="caution">
    <text evidence="1">The sequence shown here is derived from an EMBL/GenBank/DDBJ whole genome shotgun (WGS) entry which is preliminary data.</text>
</comment>
<accession>A0A2G4RDV1</accession>
<sequence length="423" mass="47983">MTASDKIEAFNGLLKDFVAYRLRKKKVINESDLPSHEQIAEYIYDLSFRARHVFPATHISKCIHPSSRSRNIRLDRKTAIHHGFVGTSEILKSKDVTIDVAAGAVNQDVAAFLSLEIDGKLLADLISEGDEDIYYVLGLYVQDVDLVMGRLSSIDDRPPSPFDKQIFWMNGNDACSDQDYVVLQPVFPSTLLHYLHTQIKNANCKENGQARSARRDKEPCDTSFIMFPGLALRQIGGTKPHNISYLNAKRFGENFLLPSLPPKWSSTKKIFSLMKSESGVTAFISRYDRKLSKLADLLKKAPPFTMFDRRRKERIEHSLIAGFIQFSAEIRSTHPEGWTTRKDHSIQMHECEKLWFDPPRDAKISSTKEWLQVVEFIAKRLSEHVVQYVVGHGASNVGKSDQDHFEKLARRCLLLSSTGVSAL</sequence>
<dbReference type="RefSeq" id="WP_099540775.1">
    <property type="nucleotide sequence ID" value="NZ_PEBQ01000079.1"/>
</dbReference>
<gene>
    <name evidence="1" type="primary">csy1</name>
    <name evidence="1" type="ORF">CSR02_04840</name>
</gene>
<organism evidence="1 2">
    <name type="scientific">Acetobacter pomorum</name>
    <dbReference type="NCBI Taxonomy" id="65959"/>
    <lineage>
        <taxon>Bacteria</taxon>
        <taxon>Pseudomonadati</taxon>
        <taxon>Pseudomonadota</taxon>
        <taxon>Alphaproteobacteria</taxon>
        <taxon>Acetobacterales</taxon>
        <taxon>Acetobacteraceae</taxon>
        <taxon>Acetobacter</taxon>
    </lineage>
</organism>
<dbReference type="NCBIfam" id="TIGR02564">
    <property type="entry name" value="cas_Csy1"/>
    <property type="match status" value="1"/>
</dbReference>
<dbReference type="AlphaFoldDB" id="A0A2G4RDV1"/>
<protein>
    <submittedName>
        <fullName evidence="1">Type I-F CRISPR-associated protein Csy1</fullName>
    </submittedName>
</protein>
<proteinExistence type="predicted"/>
<evidence type="ECO:0000313" key="2">
    <source>
        <dbReference type="Proteomes" id="UP000228751"/>
    </source>
</evidence>
<dbReference type="Pfam" id="PF09611">
    <property type="entry name" value="Cas_Csy1"/>
    <property type="match status" value="1"/>
</dbReference>
<evidence type="ECO:0000313" key="1">
    <source>
        <dbReference type="EMBL" id="PHY94707.1"/>
    </source>
</evidence>
<keyword evidence="2" id="KW-1185">Reference proteome</keyword>
<dbReference type="Proteomes" id="UP000228751">
    <property type="component" value="Unassembled WGS sequence"/>
</dbReference>
<name>A0A2G4RDV1_9PROT</name>
<dbReference type="OrthoDB" id="9815616at2"/>
<reference evidence="1 2" key="1">
    <citation type="submission" date="2017-10" db="EMBL/GenBank/DDBJ databases">
        <title>Genomic analysis of the genus Acetobacter.</title>
        <authorList>
            <person name="Kim K.H."/>
            <person name="Chun B.H."/>
            <person name="Son A.R."/>
            <person name="Jeon C.O."/>
        </authorList>
    </citation>
    <scope>NUCLEOTIDE SEQUENCE [LARGE SCALE GENOMIC DNA]</scope>
    <source>
        <strain evidence="1 2">LHT 2458</strain>
    </source>
</reference>
<dbReference type="EMBL" id="PEBQ01000079">
    <property type="protein sequence ID" value="PHY94707.1"/>
    <property type="molecule type" value="Genomic_DNA"/>
</dbReference>